<proteinExistence type="predicted"/>
<dbReference type="Pfam" id="PF07811">
    <property type="entry name" value="TadE"/>
    <property type="match status" value="1"/>
</dbReference>
<dbReference type="InterPro" id="IPR012495">
    <property type="entry name" value="TadE-like_dom"/>
</dbReference>
<protein>
    <submittedName>
        <fullName evidence="3">TadE-like protein</fullName>
    </submittedName>
</protein>
<dbReference type="AlphaFoldDB" id="A0A1I1G8I3"/>
<name>A0A1I1G8I3_9RHOB</name>
<reference evidence="3 4" key="1">
    <citation type="submission" date="2016-10" db="EMBL/GenBank/DDBJ databases">
        <authorList>
            <person name="de Groot N.N."/>
        </authorList>
    </citation>
    <scope>NUCLEOTIDE SEQUENCE [LARGE SCALE GENOMIC DNA]</scope>
    <source>
        <strain evidence="3 4">DSM 19548</strain>
    </source>
</reference>
<dbReference type="RefSeq" id="WP_093359806.1">
    <property type="nucleotide sequence ID" value="NZ_FOLG01000002.1"/>
</dbReference>
<evidence type="ECO:0000313" key="3">
    <source>
        <dbReference type="EMBL" id="SFC07855.1"/>
    </source>
</evidence>
<dbReference type="STRING" id="441112.SAMN04488094_102461"/>
<sequence length="178" mass="19316">MTNRFRHIPQTLRRFARGEDGAQLVEFALILPMMLLVFAVIVEGGRLMWSFQAANAGVRDATRYLARVAPSNICDTMDSIGTYVSASDLATIVEKRSASGRFFGTKLVEILSAQPSYACFDGTEGDTAVTYRVPVVGVAEVTATVQVTFPFAGLFELAGGQRATFTKTVTDQSRIFGT</sequence>
<evidence type="ECO:0000313" key="4">
    <source>
        <dbReference type="Proteomes" id="UP000198728"/>
    </source>
</evidence>
<keyword evidence="1" id="KW-0812">Transmembrane</keyword>
<feature type="domain" description="TadE-like" evidence="2">
    <location>
        <begin position="21"/>
        <end position="63"/>
    </location>
</feature>
<evidence type="ECO:0000259" key="2">
    <source>
        <dbReference type="Pfam" id="PF07811"/>
    </source>
</evidence>
<keyword evidence="1" id="KW-0472">Membrane</keyword>
<gene>
    <name evidence="3" type="ORF">SAMN04488094_102461</name>
</gene>
<organism evidence="3 4">
    <name type="scientific">Tropicimonas isoalkanivorans</name>
    <dbReference type="NCBI Taxonomy" id="441112"/>
    <lineage>
        <taxon>Bacteria</taxon>
        <taxon>Pseudomonadati</taxon>
        <taxon>Pseudomonadota</taxon>
        <taxon>Alphaproteobacteria</taxon>
        <taxon>Rhodobacterales</taxon>
        <taxon>Roseobacteraceae</taxon>
        <taxon>Tropicimonas</taxon>
    </lineage>
</organism>
<dbReference type="OrthoDB" id="7860729at2"/>
<dbReference type="EMBL" id="FOLG01000002">
    <property type="protein sequence ID" value="SFC07855.1"/>
    <property type="molecule type" value="Genomic_DNA"/>
</dbReference>
<dbReference type="Proteomes" id="UP000198728">
    <property type="component" value="Unassembled WGS sequence"/>
</dbReference>
<feature type="transmembrane region" description="Helical" evidence="1">
    <location>
        <begin position="21"/>
        <end position="42"/>
    </location>
</feature>
<evidence type="ECO:0000256" key="1">
    <source>
        <dbReference type="SAM" id="Phobius"/>
    </source>
</evidence>
<accession>A0A1I1G8I3</accession>
<keyword evidence="1" id="KW-1133">Transmembrane helix</keyword>
<keyword evidence="4" id="KW-1185">Reference proteome</keyword>